<gene>
    <name evidence="14" type="ORF">FPZ12_002565</name>
</gene>
<evidence type="ECO:0000256" key="10">
    <source>
        <dbReference type="ARBA" id="ARBA00039918"/>
    </source>
</evidence>
<evidence type="ECO:0000256" key="12">
    <source>
        <dbReference type="SAM" id="Phobius"/>
    </source>
</evidence>
<feature type="transmembrane region" description="Helical" evidence="12">
    <location>
        <begin position="470"/>
        <end position="491"/>
    </location>
</feature>
<dbReference type="EMBL" id="VMNW02000002">
    <property type="protein sequence ID" value="KAA9166458.1"/>
    <property type="molecule type" value="Genomic_DNA"/>
</dbReference>
<keyword evidence="15" id="KW-1185">Reference proteome</keyword>
<feature type="transmembrane region" description="Helical" evidence="12">
    <location>
        <begin position="379"/>
        <end position="397"/>
    </location>
</feature>
<dbReference type="OrthoDB" id="9787026at2"/>
<feature type="transmembrane region" description="Helical" evidence="12">
    <location>
        <begin position="403"/>
        <end position="428"/>
    </location>
</feature>
<feature type="domain" description="Major facilitator superfamily (MFS) profile" evidence="13">
    <location>
        <begin position="87"/>
        <end position="496"/>
    </location>
</feature>
<dbReference type="InterPro" id="IPR011701">
    <property type="entry name" value="MFS"/>
</dbReference>
<feature type="region of interest" description="Disordered" evidence="11">
    <location>
        <begin position="61"/>
        <end position="80"/>
    </location>
</feature>
<dbReference type="GO" id="GO:0005886">
    <property type="term" value="C:plasma membrane"/>
    <property type="evidence" value="ECO:0007669"/>
    <property type="project" value="UniProtKB-SubCell"/>
</dbReference>
<dbReference type="Proteomes" id="UP000319769">
    <property type="component" value="Unassembled WGS sequence"/>
</dbReference>
<evidence type="ECO:0000259" key="13">
    <source>
        <dbReference type="PROSITE" id="PS50850"/>
    </source>
</evidence>
<dbReference type="AlphaFoldDB" id="A0A5N0VL63"/>
<comment type="caution">
    <text evidence="14">The sequence shown here is derived from an EMBL/GenBank/DDBJ whole genome shotgun (WGS) entry which is preliminary data.</text>
</comment>
<feature type="transmembrane region" description="Helical" evidence="12">
    <location>
        <begin position="125"/>
        <end position="148"/>
    </location>
</feature>
<dbReference type="SUPFAM" id="SSF103473">
    <property type="entry name" value="MFS general substrate transporter"/>
    <property type="match status" value="1"/>
</dbReference>
<evidence type="ECO:0000256" key="2">
    <source>
        <dbReference type="ARBA" id="ARBA00008240"/>
    </source>
</evidence>
<evidence type="ECO:0000256" key="6">
    <source>
        <dbReference type="ARBA" id="ARBA00022847"/>
    </source>
</evidence>
<feature type="transmembrane region" description="Helical" evidence="12">
    <location>
        <begin position="225"/>
        <end position="247"/>
    </location>
</feature>
<feature type="transmembrane region" description="Helical" evidence="12">
    <location>
        <begin position="160"/>
        <end position="178"/>
    </location>
</feature>
<comment type="subcellular location">
    <subcellularLocation>
        <location evidence="1">Cell membrane</location>
        <topology evidence="1">Multi-pass membrane protein</topology>
    </subcellularLocation>
</comment>
<evidence type="ECO:0000256" key="5">
    <source>
        <dbReference type="ARBA" id="ARBA00022692"/>
    </source>
</evidence>
<evidence type="ECO:0000256" key="1">
    <source>
        <dbReference type="ARBA" id="ARBA00004651"/>
    </source>
</evidence>
<dbReference type="PROSITE" id="PS50850">
    <property type="entry name" value="MFS"/>
    <property type="match status" value="1"/>
</dbReference>
<dbReference type="GO" id="GO:0015293">
    <property type="term" value="F:symporter activity"/>
    <property type="evidence" value="ECO:0007669"/>
    <property type="project" value="UniProtKB-KW"/>
</dbReference>
<evidence type="ECO:0000313" key="15">
    <source>
        <dbReference type="Proteomes" id="UP000319769"/>
    </source>
</evidence>
<proteinExistence type="inferred from homology"/>
<comment type="function">
    <text evidence="9">May be a proton symporter involved in the uptake of osmolytes such as proline and glycine betaine.</text>
</comment>
<feature type="transmembrane region" description="Helical" evidence="12">
    <location>
        <begin position="259"/>
        <end position="278"/>
    </location>
</feature>
<feature type="transmembrane region" description="Helical" evidence="12">
    <location>
        <begin position="184"/>
        <end position="204"/>
    </location>
</feature>
<keyword evidence="7 12" id="KW-1133">Transmembrane helix</keyword>
<dbReference type="Gene3D" id="1.20.1250.20">
    <property type="entry name" value="MFS general substrate transporter like domains"/>
    <property type="match status" value="2"/>
</dbReference>
<keyword evidence="5 12" id="KW-0812">Transmembrane</keyword>
<dbReference type="PANTHER" id="PTHR43045:SF1">
    <property type="entry name" value="SHIKIMATE TRANSPORTER"/>
    <property type="match status" value="1"/>
</dbReference>
<organism evidence="14 15">
    <name type="scientific">Amycolatopsis acidicola</name>
    <dbReference type="NCBI Taxonomy" id="2596893"/>
    <lineage>
        <taxon>Bacteria</taxon>
        <taxon>Bacillati</taxon>
        <taxon>Actinomycetota</taxon>
        <taxon>Actinomycetes</taxon>
        <taxon>Pseudonocardiales</taxon>
        <taxon>Pseudonocardiaceae</taxon>
        <taxon>Amycolatopsis</taxon>
    </lineage>
</organism>
<dbReference type="InterPro" id="IPR036259">
    <property type="entry name" value="MFS_trans_sf"/>
</dbReference>
<evidence type="ECO:0000256" key="9">
    <source>
        <dbReference type="ARBA" id="ARBA00037295"/>
    </source>
</evidence>
<evidence type="ECO:0000256" key="8">
    <source>
        <dbReference type="ARBA" id="ARBA00023136"/>
    </source>
</evidence>
<keyword evidence="4" id="KW-1003">Cell membrane</keyword>
<evidence type="ECO:0000256" key="11">
    <source>
        <dbReference type="SAM" id="MobiDB-lite"/>
    </source>
</evidence>
<dbReference type="PANTHER" id="PTHR43045">
    <property type="entry name" value="SHIKIMATE TRANSPORTER"/>
    <property type="match status" value="1"/>
</dbReference>
<protein>
    <recommendedName>
        <fullName evidence="10">Putative proline/betaine transporter</fullName>
    </recommendedName>
</protein>
<dbReference type="Pfam" id="PF07690">
    <property type="entry name" value="MFS_1"/>
    <property type="match status" value="1"/>
</dbReference>
<evidence type="ECO:0000256" key="4">
    <source>
        <dbReference type="ARBA" id="ARBA00022475"/>
    </source>
</evidence>
<evidence type="ECO:0000256" key="7">
    <source>
        <dbReference type="ARBA" id="ARBA00022989"/>
    </source>
</evidence>
<comment type="similarity">
    <text evidence="2">Belongs to the major facilitator superfamily. Metabolite:H+ Symporter (MHS) family (TC 2.A.1.6) family.</text>
</comment>
<evidence type="ECO:0000256" key="3">
    <source>
        <dbReference type="ARBA" id="ARBA00022448"/>
    </source>
</evidence>
<feature type="compositionally biased region" description="Low complexity" evidence="11">
    <location>
        <begin position="68"/>
        <end position="80"/>
    </location>
</feature>
<keyword evidence="6" id="KW-0769">Symport</keyword>
<evidence type="ECO:0000313" key="14">
    <source>
        <dbReference type="EMBL" id="KAA9166458.1"/>
    </source>
</evidence>
<accession>A0A5N0VL63</accession>
<dbReference type="FunFam" id="1.20.1250.20:FF:000001">
    <property type="entry name" value="Dicarboxylate MFS transporter"/>
    <property type="match status" value="1"/>
</dbReference>
<feature type="transmembrane region" description="Helical" evidence="12">
    <location>
        <begin position="92"/>
        <end position="113"/>
    </location>
</feature>
<keyword evidence="3" id="KW-0813">Transport</keyword>
<dbReference type="CDD" id="cd17369">
    <property type="entry name" value="MFS_ShiA_like"/>
    <property type="match status" value="1"/>
</dbReference>
<sequence>MRSRYRLLLRPSYFSHGLRRSACRVARTGRPGSGEGLALRGFNAHDTSTFTAERQEWPMTLDPEAPESTTSPATRAATGATRRATRASVASLLGTAVEYYDFSVYGAAASLIFKDLFFPDVSSFVGTLLSLSTFGIAFVMRPVGGLFFGHLGDRAGRKATLVATLLVMGIGTTAIGLLPTYRSIGVLAPVLLVICRLLQGFALGGEQSGGLLMGIESARGERRGFFGALVQSGSGWGLLLANLVMLLVTRLPHAQLMSWGWRIPFLFSGVLIVVGLWIRRRLEESADFAQARRAGKPPKYPVVAAIRGEWVRIILVMLGLLASSVSFYVVTVYSLTYGTKTLGLPSGTMLSLVLVGTVMMIVCIPSFGVLADKIGRKRLFVVSAFGFAVVPFAWFPLLGTRSYPLMVLGFVLFFLCDTANLAAFPAFFAMAFAPKVRFSAMALGLTLGNLLGASLAPTISSLLLRATGSWVSIALYMCGASAVALVAGLLLKTRPDSQTTGERMSADLG</sequence>
<feature type="transmembrane region" description="Helical" evidence="12">
    <location>
        <begin position="440"/>
        <end position="464"/>
    </location>
</feature>
<reference evidence="14" key="1">
    <citation type="submission" date="2019-09" db="EMBL/GenBank/DDBJ databases">
        <authorList>
            <person name="Teo W.F.A."/>
            <person name="Duangmal K."/>
        </authorList>
    </citation>
    <scope>NUCLEOTIDE SEQUENCE [LARGE SCALE GENOMIC DNA]</scope>
    <source>
        <strain evidence="14">K81G1</strain>
    </source>
</reference>
<name>A0A5N0VL63_9PSEU</name>
<dbReference type="InterPro" id="IPR020846">
    <property type="entry name" value="MFS_dom"/>
</dbReference>
<feature type="transmembrane region" description="Helical" evidence="12">
    <location>
        <begin position="347"/>
        <end position="367"/>
    </location>
</feature>
<keyword evidence="8 12" id="KW-0472">Membrane</keyword>
<feature type="transmembrane region" description="Helical" evidence="12">
    <location>
        <begin position="313"/>
        <end position="335"/>
    </location>
</feature>